<dbReference type="InterPro" id="IPR019734">
    <property type="entry name" value="TPR_rpt"/>
</dbReference>
<dbReference type="InterPro" id="IPR011990">
    <property type="entry name" value="TPR-like_helical_dom_sf"/>
</dbReference>
<proteinExistence type="predicted"/>
<sequence length="415" mass="46483">MQKLFASSLIVASLVFAQEPSAFNAGGITPQKTELQILNEKLFNLSAQVKNIEESQEGLKSVFEGQIQKVQDVASKIDLLRGENNATIAEVRKHTDSNFVLQNENIEKIKQSISALGALIKKTNAQMQSEINILKEKIAVLESTQVMQIANSETAIKETESANATSNISQESPESLAVDALIASAENTAQIKTANLETPISKTPNDSTMSNVKGTEDLSLNEKNENTQKFIKQKINVDSKTNSKSVNNKSIEKVESKEVIKAEKITEISEKNTESERVESKNNSTKKETPKVVDLKKKSLASVFKDGEQFYKNKNYEKADEYLRFAVKGSYKPARGNYLLGEISFEQKRYEDAIYYYKTSATRYDKAEYMPRLMLHSAKSFSALKEEDNAKRFLETLIALYPKSNEAKEAKKLIK</sequence>
<organism evidence="3 4">
    <name type="scientific">Helicobacter turcicus</name>
    <dbReference type="NCBI Taxonomy" id="2867412"/>
    <lineage>
        <taxon>Bacteria</taxon>
        <taxon>Pseudomonadati</taxon>
        <taxon>Campylobacterota</taxon>
        <taxon>Epsilonproteobacteria</taxon>
        <taxon>Campylobacterales</taxon>
        <taxon>Helicobacteraceae</taxon>
        <taxon>Helicobacter</taxon>
    </lineage>
</organism>
<dbReference type="RefSeq" id="WP_221531319.1">
    <property type="nucleotide sequence ID" value="NZ_JAIGYP010000001.1"/>
</dbReference>
<feature type="signal peptide" evidence="2">
    <location>
        <begin position="1"/>
        <end position="17"/>
    </location>
</feature>
<reference evidence="3 4" key="1">
    <citation type="submission" date="2021-08" db="EMBL/GenBank/DDBJ databases">
        <title>Helicobacter spp. isolated from feces of Anatolian Ground Squirrel (Spermophilus xanthoprymnus) in Turkey.</title>
        <authorList>
            <person name="Aydin F."/>
            <person name="Abay S."/>
            <person name="Kayman T."/>
            <person name="Karakaya E."/>
            <person name="Saticioglu I.B."/>
        </authorList>
    </citation>
    <scope>NUCLEOTIDE SEQUENCE [LARGE SCALE GENOMIC DNA]</scope>
    <source>
        <strain evidence="3 4">Faydin-H70</strain>
    </source>
</reference>
<comment type="caution">
    <text evidence="3">The sequence shown here is derived from an EMBL/GenBank/DDBJ whole genome shotgun (WGS) entry which is preliminary data.</text>
</comment>
<gene>
    <name evidence="3" type="ORF">K4G57_01035</name>
</gene>
<protein>
    <recommendedName>
        <fullName evidence="5">Tetratricopeptide repeat protein</fullName>
    </recommendedName>
</protein>
<feature type="chain" id="PRO_5045600702" description="Tetratricopeptide repeat protein" evidence="2">
    <location>
        <begin position="18"/>
        <end position="415"/>
    </location>
</feature>
<evidence type="ECO:0000313" key="3">
    <source>
        <dbReference type="EMBL" id="MBX7490064.1"/>
    </source>
</evidence>
<feature type="region of interest" description="Disordered" evidence="1">
    <location>
        <begin position="270"/>
        <end position="290"/>
    </location>
</feature>
<evidence type="ECO:0000256" key="2">
    <source>
        <dbReference type="SAM" id="SignalP"/>
    </source>
</evidence>
<keyword evidence="4" id="KW-1185">Reference proteome</keyword>
<dbReference type="Gene3D" id="1.25.40.10">
    <property type="entry name" value="Tetratricopeptide repeat domain"/>
    <property type="match status" value="1"/>
</dbReference>
<name>A0ABS7JKY7_9HELI</name>
<evidence type="ECO:0000313" key="4">
    <source>
        <dbReference type="Proteomes" id="UP000700059"/>
    </source>
</evidence>
<evidence type="ECO:0000256" key="1">
    <source>
        <dbReference type="SAM" id="MobiDB-lite"/>
    </source>
</evidence>
<keyword evidence="2" id="KW-0732">Signal</keyword>
<evidence type="ECO:0008006" key="5">
    <source>
        <dbReference type="Google" id="ProtNLM"/>
    </source>
</evidence>
<dbReference type="SUPFAM" id="SSF48452">
    <property type="entry name" value="TPR-like"/>
    <property type="match status" value="1"/>
</dbReference>
<dbReference type="EMBL" id="JAIGYQ010000001">
    <property type="protein sequence ID" value="MBX7490064.1"/>
    <property type="molecule type" value="Genomic_DNA"/>
</dbReference>
<accession>A0ABS7JKY7</accession>
<dbReference type="Proteomes" id="UP000700059">
    <property type="component" value="Unassembled WGS sequence"/>
</dbReference>
<dbReference type="Pfam" id="PF13174">
    <property type="entry name" value="TPR_6"/>
    <property type="match status" value="1"/>
</dbReference>